<feature type="transmembrane region" description="Helical" evidence="7">
    <location>
        <begin position="55"/>
        <end position="76"/>
    </location>
</feature>
<reference evidence="8 9" key="1">
    <citation type="submission" date="2020-01" db="EMBL/GenBank/DDBJ databases">
        <title>Complete genome of Buchnera aphidicola isolated from Chaitophorus populeti.</title>
        <authorList>
            <person name="Park J."/>
            <person name="Xi H."/>
        </authorList>
    </citation>
    <scope>NUCLEOTIDE SEQUENCE [LARGE SCALE GENOMIC DNA]</scope>
    <source>
        <strain evidence="8 9">UsonBac</strain>
    </source>
</reference>
<evidence type="ECO:0000256" key="7">
    <source>
        <dbReference type="HAMAP-Rule" id="MF_01147"/>
    </source>
</evidence>
<dbReference type="EMBL" id="CP047588">
    <property type="protein sequence ID" value="QIE02129.1"/>
    <property type="molecule type" value="Genomic_DNA"/>
</dbReference>
<evidence type="ECO:0000256" key="3">
    <source>
        <dbReference type="ARBA" id="ARBA00022679"/>
    </source>
</evidence>
<dbReference type="PANTHER" id="PTHR30589:SF0">
    <property type="entry name" value="PHOSPHATIDYLGLYCEROL--PROLIPOPROTEIN DIACYLGLYCERYL TRANSFERASE"/>
    <property type="match status" value="1"/>
</dbReference>
<dbReference type="UniPathway" id="UPA00664"/>
<dbReference type="RefSeq" id="WP_163119476.1">
    <property type="nucleotide sequence ID" value="NZ_CP047588.1"/>
</dbReference>
<evidence type="ECO:0000313" key="9">
    <source>
        <dbReference type="Proteomes" id="UP000502958"/>
    </source>
</evidence>
<evidence type="ECO:0000313" key="8">
    <source>
        <dbReference type="EMBL" id="QIE02129.1"/>
    </source>
</evidence>
<evidence type="ECO:0000256" key="6">
    <source>
        <dbReference type="ARBA" id="ARBA00023136"/>
    </source>
</evidence>
<dbReference type="InterPro" id="IPR001640">
    <property type="entry name" value="Lgt"/>
</dbReference>
<keyword evidence="5 7" id="KW-1133">Transmembrane helix</keyword>
<name>A0A6C1FI23_BUCUN</name>
<dbReference type="NCBIfam" id="TIGR00544">
    <property type="entry name" value="lgt"/>
    <property type="match status" value="1"/>
</dbReference>
<proteinExistence type="inferred from homology"/>
<keyword evidence="2 7" id="KW-1003">Cell membrane</keyword>
<comment type="similarity">
    <text evidence="1 7">Belongs to the Lgt family.</text>
</comment>
<feature type="transmembrane region" description="Helical" evidence="7">
    <location>
        <begin position="250"/>
        <end position="274"/>
    </location>
</feature>
<keyword evidence="4 7" id="KW-0812">Transmembrane</keyword>
<evidence type="ECO:0000256" key="5">
    <source>
        <dbReference type="ARBA" id="ARBA00022989"/>
    </source>
</evidence>
<dbReference type="PANTHER" id="PTHR30589">
    <property type="entry name" value="PROLIPOPROTEIN DIACYLGLYCERYL TRANSFERASE"/>
    <property type="match status" value="1"/>
</dbReference>
<feature type="transmembrane region" description="Helical" evidence="7">
    <location>
        <begin position="12"/>
        <end position="34"/>
    </location>
</feature>
<sequence>MYIFSPKFNPIIFSIGPISAHWYGFMYVISFIFATWYTKYNKKNKIKLCDKKIEILLYFVFIGSFIGGRIGYIIFYNFPYFYKNILHIFYIWEGGMSFHGGLIGAIISILYFSLKYKKNIFEISDFISPLIPFGLGAGRLGNFINGELWGRVSPNFSYAMIFPNSKYQDIKIAENNANLKLLLDKYGSLPRHPSQLYEFFLEGIVLFLIMNFISKKKTNKGFVSGIFLIFYGIFRIFSEFFREPDPQIGLLYNIITMGQILSLPMIIFGFIIIFQPCFIKKKL</sequence>
<organism evidence="8 9">
    <name type="scientific">Buchnera aphidicola subsp. Uroleucon sonchi</name>
    <dbReference type="NCBI Taxonomy" id="118118"/>
    <lineage>
        <taxon>Bacteria</taxon>
        <taxon>Pseudomonadati</taxon>
        <taxon>Pseudomonadota</taxon>
        <taxon>Gammaproteobacteria</taxon>
        <taxon>Enterobacterales</taxon>
        <taxon>Erwiniaceae</taxon>
        <taxon>Buchnera</taxon>
    </lineage>
</organism>
<dbReference type="Pfam" id="PF01790">
    <property type="entry name" value="LGT"/>
    <property type="match status" value="1"/>
</dbReference>
<dbReference type="AlphaFoldDB" id="A0A6C1FI23"/>
<keyword evidence="8" id="KW-0449">Lipoprotein</keyword>
<protein>
    <recommendedName>
        <fullName evidence="7">Phosphatidylglycerol--prolipoprotein diacylglyceryl transferase</fullName>
        <ecNumber evidence="7">2.5.1.145</ecNumber>
    </recommendedName>
</protein>
<comment type="function">
    <text evidence="7">Catalyzes the transfer of the diacylglyceryl group from phosphatidylglycerol to the sulfhydryl group of the N-terminal cysteine of a prolipoprotein, the first step in the formation of mature lipoproteins.</text>
</comment>
<dbReference type="EC" id="2.5.1.145" evidence="7"/>
<dbReference type="PROSITE" id="PS01311">
    <property type="entry name" value="LGT"/>
    <property type="match status" value="1"/>
</dbReference>
<dbReference type="Proteomes" id="UP000502958">
    <property type="component" value="Chromosome"/>
</dbReference>
<keyword evidence="3 7" id="KW-0808">Transferase</keyword>
<evidence type="ECO:0000256" key="4">
    <source>
        <dbReference type="ARBA" id="ARBA00022692"/>
    </source>
</evidence>
<gene>
    <name evidence="7" type="primary">lgt</name>
    <name evidence="8" type="ORF">GUU85_02055</name>
</gene>
<comment type="catalytic activity">
    <reaction evidence="7">
        <text>L-cysteinyl-[prolipoprotein] + a 1,2-diacyl-sn-glycero-3-phospho-(1'-sn-glycerol) = an S-1,2-diacyl-sn-glyceryl-L-cysteinyl-[prolipoprotein] + sn-glycerol 1-phosphate + H(+)</text>
        <dbReference type="Rhea" id="RHEA:56712"/>
        <dbReference type="Rhea" id="RHEA-COMP:14679"/>
        <dbReference type="Rhea" id="RHEA-COMP:14680"/>
        <dbReference type="ChEBI" id="CHEBI:15378"/>
        <dbReference type="ChEBI" id="CHEBI:29950"/>
        <dbReference type="ChEBI" id="CHEBI:57685"/>
        <dbReference type="ChEBI" id="CHEBI:64716"/>
        <dbReference type="ChEBI" id="CHEBI:140658"/>
        <dbReference type="EC" id="2.5.1.145"/>
    </reaction>
</comment>
<dbReference type="HAMAP" id="MF_01147">
    <property type="entry name" value="Lgt"/>
    <property type="match status" value="1"/>
</dbReference>
<evidence type="ECO:0000256" key="1">
    <source>
        <dbReference type="ARBA" id="ARBA00007150"/>
    </source>
</evidence>
<feature type="transmembrane region" description="Helical" evidence="7">
    <location>
        <begin position="221"/>
        <end position="238"/>
    </location>
</feature>
<dbReference type="GO" id="GO:0042158">
    <property type="term" value="P:lipoprotein biosynthetic process"/>
    <property type="evidence" value="ECO:0007669"/>
    <property type="project" value="UniProtKB-UniRule"/>
</dbReference>
<feature type="transmembrane region" description="Helical" evidence="7">
    <location>
        <begin position="96"/>
        <end position="114"/>
    </location>
</feature>
<feature type="binding site" evidence="7">
    <location>
        <position position="139"/>
    </location>
    <ligand>
        <name>a 1,2-diacyl-sn-glycero-3-phospho-(1'-sn-glycerol)</name>
        <dbReference type="ChEBI" id="CHEBI:64716"/>
    </ligand>
</feature>
<comment type="subcellular location">
    <subcellularLocation>
        <location evidence="7">Cell membrane</location>
        <topology evidence="7">Multi-pass membrane protein</topology>
    </subcellularLocation>
</comment>
<accession>A0A6C1FI23</accession>
<dbReference type="GO" id="GO:0005886">
    <property type="term" value="C:plasma membrane"/>
    <property type="evidence" value="ECO:0007669"/>
    <property type="project" value="UniProtKB-SubCell"/>
</dbReference>
<evidence type="ECO:0000256" key="2">
    <source>
        <dbReference type="ARBA" id="ARBA00022475"/>
    </source>
</evidence>
<keyword evidence="6 7" id="KW-0472">Membrane</keyword>
<comment type="pathway">
    <text evidence="7">Protein modification; lipoprotein biosynthesis (diacylglyceryl transfer).</text>
</comment>
<dbReference type="GO" id="GO:0008961">
    <property type="term" value="F:phosphatidylglycerol-prolipoprotein diacylglyceryl transferase activity"/>
    <property type="evidence" value="ECO:0007669"/>
    <property type="project" value="UniProtKB-UniRule"/>
</dbReference>